<keyword evidence="2" id="KW-1185">Reference proteome</keyword>
<reference evidence="1 2" key="1">
    <citation type="submission" date="2015-06" db="EMBL/GenBank/DDBJ databases">
        <title>Draft Whole-Genome Sequence of the Entomopathogenic Bacterium Xenorhabdus khoisanae.</title>
        <authorList>
            <person name="Naidoo S."/>
            <person name="Featherston J."/>
            <person name="Gray V.M."/>
        </authorList>
    </citation>
    <scope>NUCLEOTIDE SEQUENCE [LARGE SCALE GENOMIC DNA]</scope>
    <source>
        <strain evidence="1 2">MCB</strain>
    </source>
</reference>
<gene>
    <name evidence="1" type="ORF">AB204_14775</name>
</gene>
<name>A0A0J5FQW3_9GAMM</name>
<proteinExistence type="predicted"/>
<evidence type="ECO:0000313" key="1">
    <source>
        <dbReference type="EMBL" id="KMJ44342.1"/>
    </source>
</evidence>
<protein>
    <submittedName>
        <fullName evidence="1">Uncharacterized protein</fullName>
    </submittedName>
</protein>
<dbReference type="AlphaFoldDB" id="A0A0J5FQW3"/>
<evidence type="ECO:0000313" key="2">
    <source>
        <dbReference type="Proteomes" id="UP000036277"/>
    </source>
</evidence>
<dbReference type="RefSeq" id="WP_047964125.1">
    <property type="nucleotide sequence ID" value="NZ_CAWMBG010000101.1"/>
</dbReference>
<organism evidence="1 2">
    <name type="scientific">Xenorhabdus khoisanae</name>
    <dbReference type="NCBI Taxonomy" id="880157"/>
    <lineage>
        <taxon>Bacteria</taxon>
        <taxon>Pseudomonadati</taxon>
        <taxon>Pseudomonadota</taxon>
        <taxon>Gammaproteobacteria</taxon>
        <taxon>Enterobacterales</taxon>
        <taxon>Morganellaceae</taxon>
        <taxon>Xenorhabdus</taxon>
    </lineage>
</organism>
<dbReference type="Proteomes" id="UP000036277">
    <property type="component" value="Unassembled WGS sequence"/>
</dbReference>
<sequence length="268" mass="31710">MRADDPKTWHAQWALRREQINRVRGRQGEDVGDEWVSERIKRYDNSASENALSRLDVVYKNKAKIIHHNCLDIFNVNDIPGDRRHKPHPQQPHESLENIYILERSWPESNRHIRQRPRFNVFKQCCWPNPRRDDDDCYYYVMKRIDSMEAPVHVPNGHYIYVIYSDIPQIVVCNFCDFSKPLVTGHTSLIKGRILWYRHDASQPLPNDDEINYAAYPVLLAGELFFTGGKLIRWNNRSGHYRPRSSPVLEFGATDHILPRKLFHRVDL</sequence>
<comment type="caution">
    <text evidence="1">The sequence shown here is derived from an EMBL/GenBank/DDBJ whole genome shotgun (WGS) entry which is preliminary data.</text>
</comment>
<dbReference type="OrthoDB" id="6441302at2"/>
<dbReference type="PATRIC" id="fig|880157.4.peg.3149"/>
<dbReference type="EMBL" id="LFCV01000101">
    <property type="protein sequence ID" value="KMJ44342.1"/>
    <property type="molecule type" value="Genomic_DNA"/>
</dbReference>
<accession>A0A0J5FQW3</accession>